<gene>
    <name evidence="1" type="ORF">RHMOL_Rhmol06G0007100</name>
</gene>
<keyword evidence="2" id="KW-1185">Reference proteome</keyword>
<dbReference type="EMBL" id="CM046393">
    <property type="protein sequence ID" value="KAI8549190.1"/>
    <property type="molecule type" value="Genomic_DNA"/>
</dbReference>
<name>A0ACC0N7N6_RHOML</name>
<evidence type="ECO:0000313" key="2">
    <source>
        <dbReference type="Proteomes" id="UP001062846"/>
    </source>
</evidence>
<proteinExistence type="predicted"/>
<organism evidence="1 2">
    <name type="scientific">Rhododendron molle</name>
    <name type="common">Chinese azalea</name>
    <name type="synonym">Azalea mollis</name>
    <dbReference type="NCBI Taxonomy" id="49168"/>
    <lineage>
        <taxon>Eukaryota</taxon>
        <taxon>Viridiplantae</taxon>
        <taxon>Streptophyta</taxon>
        <taxon>Embryophyta</taxon>
        <taxon>Tracheophyta</taxon>
        <taxon>Spermatophyta</taxon>
        <taxon>Magnoliopsida</taxon>
        <taxon>eudicotyledons</taxon>
        <taxon>Gunneridae</taxon>
        <taxon>Pentapetalae</taxon>
        <taxon>asterids</taxon>
        <taxon>Ericales</taxon>
        <taxon>Ericaceae</taxon>
        <taxon>Ericoideae</taxon>
        <taxon>Rhodoreae</taxon>
        <taxon>Rhododendron</taxon>
    </lineage>
</organism>
<sequence length="90" mass="10373">MSIYEWYTFMNEMSPHEIVWRHEALNIPDMATNSAGFERMVIVGVSNFTFYIPGRILRQLGMSQGLHRAGIVNFHIPAFTAQNLVGYEHN</sequence>
<accession>A0ACC0N7N6</accession>
<evidence type="ECO:0000313" key="1">
    <source>
        <dbReference type="EMBL" id="KAI8549190.1"/>
    </source>
</evidence>
<protein>
    <submittedName>
        <fullName evidence="1">Uncharacterized protein</fullName>
    </submittedName>
</protein>
<comment type="caution">
    <text evidence="1">The sequence shown here is derived from an EMBL/GenBank/DDBJ whole genome shotgun (WGS) entry which is preliminary data.</text>
</comment>
<dbReference type="Proteomes" id="UP001062846">
    <property type="component" value="Chromosome 6"/>
</dbReference>
<reference evidence="1" key="1">
    <citation type="submission" date="2022-02" db="EMBL/GenBank/DDBJ databases">
        <title>Plant Genome Project.</title>
        <authorList>
            <person name="Zhang R.-G."/>
        </authorList>
    </citation>
    <scope>NUCLEOTIDE SEQUENCE</scope>
    <source>
        <strain evidence="1">AT1</strain>
    </source>
</reference>